<name>A0ABN7Q782_9BURK</name>
<dbReference type="InterPro" id="IPR018060">
    <property type="entry name" value="HTH_AraC"/>
</dbReference>
<dbReference type="RefSeq" id="WP_211955967.1">
    <property type="nucleotide sequence ID" value="NZ_CAJPVI010000035.1"/>
</dbReference>
<dbReference type="Gene3D" id="1.10.10.60">
    <property type="entry name" value="Homeodomain-like"/>
    <property type="match status" value="1"/>
</dbReference>
<dbReference type="InterPro" id="IPR032687">
    <property type="entry name" value="AraC-type_N"/>
</dbReference>
<evidence type="ECO:0000256" key="1">
    <source>
        <dbReference type="ARBA" id="ARBA00023015"/>
    </source>
</evidence>
<accession>A0ABN7Q782</accession>
<dbReference type="PANTHER" id="PTHR47894:SF1">
    <property type="entry name" value="HTH-TYPE TRANSCRIPTIONAL REGULATOR VQSM"/>
    <property type="match status" value="1"/>
</dbReference>
<evidence type="ECO:0000313" key="5">
    <source>
        <dbReference type="EMBL" id="CAG2155865.1"/>
    </source>
</evidence>
<sequence length="355" mass="38737">MADHLNPPATSPVTLKTPTTVPVAFVHGMLAGVRARGEPIDGFLSEAGIPADLLEHAGTRVTGAQYVALFRLLIELRRDECLGFLSRPLKPGSFALMAHSALGARNLGSAIRRVSRTFSLLQDDVVLALHSEGDLAGVGLHFEGITDDQPAFLHEMLARVVWRLLAWLAGGRLPPERFDFAFGPPPYAGSYGDIFPARLEFGRAQTAFWFDAKWLQAPVRRDDAALRVFLADAQANIIMPRNASVVSARVRGYLQRTQPAWPDLAVTAGALHMSTATLQRRLAMEGTSFQTVKDELRRDTAIIRLNTCAVPLAELAQELGFTDSAAFQRAFKGWTGSAPGAYRKSRLGPEDRTEP</sequence>
<dbReference type="PROSITE" id="PS01124">
    <property type="entry name" value="HTH_ARAC_FAMILY_2"/>
    <property type="match status" value="1"/>
</dbReference>
<dbReference type="Proteomes" id="UP000672657">
    <property type="component" value="Unassembled WGS sequence"/>
</dbReference>
<dbReference type="EMBL" id="CAJPVI010000035">
    <property type="protein sequence ID" value="CAG2155865.1"/>
    <property type="molecule type" value="Genomic_DNA"/>
</dbReference>
<dbReference type="Pfam" id="PF12625">
    <property type="entry name" value="Arabinose_bd"/>
    <property type="match status" value="1"/>
</dbReference>
<dbReference type="SUPFAM" id="SSF46689">
    <property type="entry name" value="Homeodomain-like"/>
    <property type="match status" value="1"/>
</dbReference>
<keyword evidence="3" id="KW-0804">Transcription</keyword>
<evidence type="ECO:0000256" key="2">
    <source>
        <dbReference type="ARBA" id="ARBA00023125"/>
    </source>
</evidence>
<feature type="domain" description="HTH araC/xylS-type" evidence="4">
    <location>
        <begin position="248"/>
        <end position="345"/>
    </location>
</feature>
<proteinExistence type="predicted"/>
<comment type="caution">
    <text evidence="5">The sequence shown here is derived from an EMBL/GenBank/DDBJ whole genome shotgun (WGS) entry which is preliminary data.</text>
</comment>
<organism evidence="5 6">
    <name type="scientific">Cupriavidus numazuensis</name>
    <dbReference type="NCBI Taxonomy" id="221992"/>
    <lineage>
        <taxon>Bacteria</taxon>
        <taxon>Pseudomonadati</taxon>
        <taxon>Pseudomonadota</taxon>
        <taxon>Betaproteobacteria</taxon>
        <taxon>Burkholderiales</taxon>
        <taxon>Burkholderiaceae</taxon>
        <taxon>Cupriavidus</taxon>
    </lineage>
</organism>
<gene>
    <name evidence="5" type="ORF">LMG26411_05046</name>
</gene>
<keyword evidence="2" id="KW-0238">DNA-binding</keyword>
<reference evidence="5 6" key="1">
    <citation type="submission" date="2021-03" db="EMBL/GenBank/DDBJ databases">
        <authorList>
            <person name="Peeters C."/>
        </authorList>
    </citation>
    <scope>NUCLEOTIDE SEQUENCE [LARGE SCALE GENOMIC DNA]</scope>
    <source>
        <strain evidence="5 6">LMG 26411</strain>
    </source>
</reference>
<dbReference type="Pfam" id="PF12833">
    <property type="entry name" value="HTH_18"/>
    <property type="match status" value="1"/>
</dbReference>
<keyword evidence="1" id="KW-0805">Transcription regulation</keyword>
<protein>
    <submittedName>
        <fullName evidence="5">HTH-type transcriptional regulator</fullName>
    </submittedName>
</protein>
<dbReference type="InterPro" id="IPR009057">
    <property type="entry name" value="Homeodomain-like_sf"/>
</dbReference>
<dbReference type="PANTHER" id="PTHR47894">
    <property type="entry name" value="HTH-TYPE TRANSCRIPTIONAL REGULATOR GADX"/>
    <property type="match status" value="1"/>
</dbReference>
<evidence type="ECO:0000313" key="6">
    <source>
        <dbReference type="Proteomes" id="UP000672657"/>
    </source>
</evidence>
<keyword evidence="6" id="KW-1185">Reference proteome</keyword>
<evidence type="ECO:0000256" key="3">
    <source>
        <dbReference type="ARBA" id="ARBA00023163"/>
    </source>
</evidence>
<dbReference type="SMART" id="SM00342">
    <property type="entry name" value="HTH_ARAC"/>
    <property type="match status" value="1"/>
</dbReference>
<evidence type="ECO:0000259" key="4">
    <source>
        <dbReference type="PROSITE" id="PS01124"/>
    </source>
</evidence>